<dbReference type="PANTHER" id="PTHR43707">
    <property type="entry name" value="HISTIDYL-TRNA SYNTHETASE"/>
    <property type="match status" value="1"/>
</dbReference>
<dbReference type="SUPFAM" id="SSF55681">
    <property type="entry name" value="Class II aaRS and biotin synthetases"/>
    <property type="match status" value="1"/>
</dbReference>
<dbReference type="Proteomes" id="UP000192602">
    <property type="component" value="Unassembled WGS sequence"/>
</dbReference>
<dbReference type="PANTHER" id="PTHR43707:SF6">
    <property type="entry name" value="ATP PHOSPHORIBOSYLTRANSFERASE REGULATORY SUBUNIT"/>
    <property type="match status" value="1"/>
</dbReference>
<gene>
    <name evidence="5" type="ORF">SAMN05660197_0219</name>
</gene>
<dbReference type="InterPro" id="IPR006195">
    <property type="entry name" value="aa-tRNA-synth_II"/>
</dbReference>
<dbReference type="Gene3D" id="3.30.930.10">
    <property type="entry name" value="Bira Bifunctional Protein, Domain 2"/>
    <property type="match status" value="1"/>
</dbReference>
<keyword evidence="5" id="KW-0436">Ligase</keyword>
<protein>
    <recommendedName>
        <fullName evidence="2">Histidine--tRNA ligase</fullName>
    </recommendedName>
</protein>
<sequence>MIYQHEIPKGARLYFGKSAKLKREIEQKASEILYKSGFEEIVTPLFSYHQHEYIEDESELIRVNDQKNRKLTLRADSTIDVVRLITKRLGRSTEHNRWFYIQPVFRYPTYEYFQIGAEILQEQDSAEAMRIVIAILQACNVRPRLQISNIAIPQILAQNYGISLDILKSSDMDRLLETEHSWMEKLIYISKPEDIDKILGLVPEVIEKELLKIKELVSSILYDNVIIAPLYYANMRYYKDLFFRFFEGNNTVAMGGDYVSGDLEASGFALYTDNIIEILEKR</sequence>
<organism evidence="5 6">
    <name type="scientific">Nitratiruptor tergarcus DSM 16512</name>
    <dbReference type="NCBI Taxonomy" id="1069081"/>
    <lineage>
        <taxon>Bacteria</taxon>
        <taxon>Pseudomonadati</taxon>
        <taxon>Campylobacterota</taxon>
        <taxon>Epsilonproteobacteria</taxon>
        <taxon>Nautiliales</taxon>
        <taxon>Nitratiruptoraceae</taxon>
        <taxon>Nitratiruptor</taxon>
    </lineage>
</organism>
<keyword evidence="5" id="KW-0030">Aminoacyl-tRNA synthetase</keyword>
<dbReference type="GO" id="GO:0006427">
    <property type="term" value="P:histidyl-tRNA aminoacylation"/>
    <property type="evidence" value="ECO:0007669"/>
    <property type="project" value="TreeGrafter"/>
</dbReference>
<reference evidence="6" key="1">
    <citation type="submission" date="2017-04" db="EMBL/GenBank/DDBJ databases">
        <authorList>
            <person name="Varghese N."/>
            <person name="Submissions S."/>
        </authorList>
    </citation>
    <scope>NUCLEOTIDE SEQUENCE [LARGE SCALE GENOMIC DNA]</scope>
    <source>
        <strain evidence="6">DSM 16512</strain>
    </source>
</reference>
<feature type="domain" description="Aminoacyl-transfer RNA synthetases class-II family profile" evidence="4">
    <location>
        <begin position="1"/>
        <end position="282"/>
    </location>
</feature>
<evidence type="ECO:0000313" key="6">
    <source>
        <dbReference type="Proteomes" id="UP000192602"/>
    </source>
</evidence>
<dbReference type="InterPro" id="IPR045864">
    <property type="entry name" value="aa-tRNA-synth_II/BPL/LPL"/>
</dbReference>
<keyword evidence="3" id="KW-0028">Amino-acid biosynthesis</keyword>
<dbReference type="GO" id="GO:0004821">
    <property type="term" value="F:histidine-tRNA ligase activity"/>
    <property type="evidence" value="ECO:0007669"/>
    <property type="project" value="TreeGrafter"/>
</dbReference>
<dbReference type="NCBIfam" id="NF008946">
    <property type="entry name" value="PRK12293.1"/>
    <property type="match status" value="1"/>
</dbReference>
<dbReference type="Pfam" id="PF13393">
    <property type="entry name" value="tRNA-synt_His"/>
    <property type="match status" value="1"/>
</dbReference>
<proteinExistence type="predicted"/>
<name>A0A1W1WQ99_9BACT</name>
<evidence type="ECO:0000256" key="1">
    <source>
        <dbReference type="ARBA" id="ARBA00011738"/>
    </source>
</evidence>
<dbReference type="InterPro" id="IPR041715">
    <property type="entry name" value="HisRS-like_core"/>
</dbReference>
<comment type="subunit">
    <text evidence="1">Homodimer.</text>
</comment>
<dbReference type="OrthoDB" id="5342252at2"/>
<dbReference type="PROSITE" id="PS50862">
    <property type="entry name" value="AA_TRNA_LIGASE_II"/>
    <property type="match status" value="1"/>
</dbReference>
<dbReference type="EMBL" id="FWWZ01000001">
    <property type="protein sequence ID" value="SMC08467.1"/>
    <property type="molecule type" value="Genomic_DNA"/>
</dbReference>
<dbReference type="GO" id="GO:0000105">
    <property type="term" value="P:L-histidine biosynthetic process"/>
    <property type="evidence" value="ECO:0007669"/>
    <property type="project" value="UniProtKB-KW"/>
</dbReference>
<evidence type="ECO:0000256" key="2">
    <source>
        <dbReference type="ARBA" id="ARBA00017399"/>
    </source>
</evidence>
<evidence type="ECO:0000256" key="3">
    <source>
        <dbReference type="ARBA" id="ARBA00023102"/>
    </source>
</evidence>
<dbReference type="RefSeq" id="WP_084274751.1">
    <property type="nucleotide sequence ID" value="NZ_AP026671.1"/>
</dbReference>
<keyword evidence="3" id="KW-0368">Histidine biosynthesis</keyword>
<dbReference type="InterPro" id="IPR004516">
    <property type="entry name" value="HisRS/HisZ"/>
</dbReference>
<evidence type="ECO:0000259" key="4">
    <source>
        <dbReference type="PROSITE" id="PS50862"/>
    </source>
</evidence>
<dbReference type="AlphaFoldDB" id="A0A1W1WQ99"/>
<dbReference type="STRING" id="1069081.SAMN05660197_0219"/>
<accession>A0A1W1WQ99</accession>
<evidence type="ECO:0000313" key="5">
    <source>
        <dbReference type="EMBL" id="SMC08467.1"/>
    </source>
</evidence>
<keyword evidence="6" id="KW-1185">Reference proteome</keyword>
<dbReference type="GO" id="GO:0005737">
    <property type="term" value="C:cytoplasm"/>
    <property type="evidence" value="ECO:0007669"/>
    <property type="project" value="InterPro"/>
</dbReference>